<accession>A0A8T0VZY9</accession>
<proteinExistence type="predicted"/>
<gene>
    <name evidence="1" type="ORF">PVAP13_2KG277355</name>
</gene>
<evidence type="ECO:0000313" key="1">
    <source>
        <dbReference type="EMBL" id="KAG2642571.1"/>
    </source>
</evidence>
<name>A0A8T0VZY9_PANVG</name>
<dbReference type="Proteomes" id="UP000823388">
    <property type="component" value="Chromosome 2K"/>
</dbReference>
<keyword evidence="2" id="KW-1185">Reference proteome</keyword>
<comment type="caution">
    <text evidence="1">The sequence shown here is derived from an EMBL/GenBank/DDBJ whole genome shotgun (WGS) entry which is preliminary data.</text>
</comment>
<reference evidence="1" key="1">
    <citation type="submission" date="2020-05" db="EMBL/GenBank/DDBJ databases">
        <title>WGS assembly of Panicum virgatum.</title>
        <authorList>
            <person name="Lovell J.T."/>
            <person name="Jenkins J."/>
            <person name="Shu S."/>
            <person name="Juenger T.E."/>
            <person name="Schmutz J."/>
        </authorList>
    </citation>
    <scope>NUCLEOTIDE SEQUENCE</scope>
    <source>
        <strain evidence="1">AP13</strain>
    </source>
</reference>
<evidence type="ECO:0000313" key="2">
    <source>
        <dbReference type="Proteomes" id="UP000823388"/>
    </source>
</evidence>
<sequence length="252" mass="27073">MQNTAPGLGAPGVRHCGPCKEDGTRISLTSDAPCVGRHSWRRIGPRPSLAGVAADRLPPEGRHTVLTLGGGVAAHVCRRTLIRPVDRGPAWCSMTRTASAAAGGWGSPSGCGTASLNATVRFTFRNICTFFGVHSRRSRHALLHPSRSPPAILRITVPILPWIDLLIGYSCCGLVLISQLWGDHGRAASSSAIAALGRAALIKNIVQDLNLRLMLYSIYRLRIFSEKKAQFSGHCLSGQQGVNTPKEEKERN</sequence>
<protein>
    <submittedName>
        <fullName evidence="1">Uncharacterized protein</fullName>
    </submittedName>
</protein>
<dbReference type="AlphaFoldDB" id="A0A8T0VZY9"/>
<dbReference type="EMBL" id="CM029039">
    <property type="protein sequence ID" value="KAG2642571.1"/>
    <property type="molecule type" value="Genomic_DNA"/>
</dbReference>
<organism evidence="1 2">
    <name type="scientific">Panicum virgatum</name>
    <name type="common">Blackwell switchgrass</name>
    <dbReference type="NCBI Taxonomy" id="38727"/>
    <lineage>
        <taxon>Eukaryota</taxon>
        <taxon>Viridiplantae</taxon>
        <taxon>Streptophyta</taxon>
        <taxon>Embryophyta</taxon>
        <taxon>Tracheophyta</taxon>
        <taxon>Spermatophyta</taxon>
        <taxon>Magnoliopsida</taxon>
        <taxon>Liliopsida</taxon>
        <taxon>Poales</taxon>
        <taxon>Poaceae</taxon>
        <taxon>PACMAD clade</taxon>
        <taxon>Panicoideae</taxon>
        <taxon>Panicodae</taxon>
        <taxon>Paniceae</taxon>
        <taxon>Panicinae</taxon>
        <taxon>Panicum</taxon>
        <taxon>Panicum sect. Hiantes</taxon>
    </lineage>
</organism>